<evidence type="ECO:0000313" key="1">
    <source>
        <dbReference type="EMBL" id="CZE46371.1"/>
    </source>
</evidence>
<gene>
    <name evidence="1" type="ORF">ERS672216_00333</name>
</gene>
<accession>A0A128ED15</accession>
<dbReference type="RefSeq" id="WP_075539951.1">
    <property type="nucleotide sequence ID" value="NZ_CP053844.1"/>
</dbReference>
<dbReference type="Proteomes" id="UP000069632">
    <property type="component" value="Unassembled WGS sequence"/>
</dbReference>
<evidence type="ECO:0000313" key="2">
    <source>
        <dbReference type="Proteomes" id="UP000069632"/>
    </source>
</evidence>
<name>A0A128ED15_9BACT</name>
<organism evidence="1 2">
    <name type="scientific">Campylobacter geochelonis</name>
    <dbReference type="NCBI Taxonomy" id="1780362"/>
    <lineage>
        <taxon>Bacteria</taxon>
        <taxon>Pseudomonadati</taxon>
        <taxon>Campylobacterota</taxon>
        <taxon>Epsilonproteobacteria</taxon>
        <taxon>Campylobacterales</taxon>
        <taxon>Campylobacteraceae</taxon>
        <taxon>Campylobacter</taxon>
    </lineage>
</organism>
<sequence length="485" mass="58024">MRKIISFLQTNSKNKKSQYHIGECEEFITKEKFYTSTDALVNSKKRIDAEFILIGKEKDFNNISKLVENPPKFTKITYTQNAYEKLFNDIAKAINHNELDNKSYQNDYEVIIDITHSSRDNAFIAALNMLLNKLKPELKYKITIIQARYIEDKKEEYEFVKLDRYIKIMQSSFALLSFKQYIKVPNLSIDDDFYKNLKRFSEAFLSNQIDKCQDDYTELKNSLKKEKNGELAYLSEFIDDILGDLSFFDEITNQTPRYQIYFNVAVFLHKKGYFLNSSQFLIEAIPFYIYDCLKEFIKYKNNKKINKDISKLCKNFLFGKIYRDKQLSCYFNFGGNDEFIYNIYFDKFNILNNLRKNIGGIRHKLTHIEENSDVSQDDLKKQIDEFREQIIDNDILRDLSTKECNIQNYTAYKLKEFIEKTNKKMNSQIQEKNFYDIYIKTYIENDLAKNKEIFEFFDKNKKEVQTLYNNIKKEKITQIYDENLQ</sequence>
<reference evidence="1 2" key="1">
    <citation type="submission" date="2016-02" db="EMBL/GenBank/DDBJ databases">
        <authorList>
            <consortium name="Pathogen Informatics"/>
        </authorList>
    </citation>
    <scope>NUCLEOTIDE SEQUENCE [LARGE SCALE GENOMIC DNA]</scope>
    <source>
        <strain evidence="1 2">RC20</strain>
    </source>
</reference>
<protein>
    <submittedName>
        <fullName evidence="1">Uncharacterized protein</fullName>
    </submittedName>
</protein>
<dbReference type="AlphaFoldDB" id="A0A128ED15"/>
<dbReference type="EMBL" id="FIZP01000001">
    <property type="protein sequence ID" value="CZE46371.1"/>
    <property type="molecule type" value="Genomic_DNA"/>
</dbReference>
<keyword evidence="2" id="KW-1185">Reference proteome</keyword>
<proteinExistence type="predicted"/>